<organism evidence="2 3">
    <name type="scientific">Candidatus Electrothrix aarhusensis</name>
    <dbReference type="NCBI Taxonomy" id="1859131"/>
    <lineage>
        <taxon>Bacteria</taxon>
        <taxon>Pseudomonadati</taxon>
        <taxon>Thermodesulfobacteriota</taxon>
        <taxon>Desulfobulbia</taxon>
        <taxon>Desulfobulbales</taxon>
        <taxon>Desulfobulbaceae</taxon>
        <taxon>Candidatus Electrothrix</taxon>
    </lineage>
</organism>
<dbReference type="InterPro" id="IPR013783">
    <property type="entry name" value="Ig-like_fold"/>
</dbReference>
<name>A0A444J598_9BACT</name>
<dbReference type="Gene3D" id="2.60.120.970">
    <property type="match status" value="1"/>
</dbReference>
<keyword evidence="3" id="KW-1185">Reference proteome</keyword>
<feature type="chain" id="PRO_5019532172" description="Fibronectin type-III domain-containing protein" evidence="1">
    <location>
        <begin position="22"/>
        <end position="329"/>
    </location>
</feature>
<dbReference type="EMBL" id="MTKO01000003">
    <property type="protein sequence ID" value="RWX48222.1"/>
    <property type="molecule type" value="Genomic_DNA"/>
</dbReference>
<keyword evidence="1" id="KW-0732">Signal</keyword>
<dbReference type="NCBIfam" id="NF033679">
    <property type="entry name" value="DNRLRE_dom"/>
    <property type="match status" value="1"/>
</dbReference>
<evidence type="ECO:0000313" key="2">
    <source>
        <dbReference type="EMBL" id="RWX48222.1"/>
    </source>
</evidence>
<accession>A0A444J598</accession>
<evidence type="ECO:0000313" key="3">
    <source>
        <dbReference type="Proteomes" id="UP000287853"/>
    </source>
</evidence>
<dbReference type="AlphaFoldDB" id="A0A444J598"/>
<comment type="caution">
    <text evidence="2">The sequence shown here is derived from an EMBL/GenBank/DDBJ whole genome shotgun (WGS) entry which is preliminary data.</text>
</comment>
<evidence type="ECO:0008006" key="4">
    <source>
        <dbReference type="Google" id="ProtNLM"/>
    </source>
</evidence>
<sequence length="329" mass="36584">MKIFNLVTLLGIFFFTAVSFAADCTEKFSWSPNSEDDKVTEYRIYYSLVENDLKPDLKDPLRPEPLFVTITDFSLVEGRIVGDVPGLDCGETYYFVCRAYNGAFESDNSIIVDSGPMTAIFGSVPEANYDGTIQDTYINLNDKNNITSQQLNTYTWPKNKVANAIVMKIDLAQLPKGARVQSASLQLYASEAGGDSEYNISVHKMIQHNPVLLKATGFTYDGTNSWTANTNCYNDIPLAQADISPKAVESSIDLSVGYKSWDVTDMVTDWLDDSKLNYGLLLNSDAVASSDSHRFFASSEATDANKRPKLVVKYTIEMLAPKIINMYQN</sequence>
<reference evidence="2 3" key="1">
    <citation type="submission" date="2017-01" db="EMBL/GenBank/DDBJ databases">
        <title>The cable genome- insights into the physiology and evolution of filamentous bacteria capable of sulfide oxidation via long distance electron transfer.</title>
        <authorList>
            <person name="Schreiber L."/>
            <person name="Bjerg J.T."/>
            <person name="Boggild A."/>
            <person name="Van De Vossenberg J."/>
            <person name="Meysman F."/>
            <person name="Nielsen L.P."/>
            <person name="Schramm A."/>
            <person name="Kjeldsen K.U."/>
        </authorList>
    </citation>
    <scope>NUCLEOTIDE SEQUENCE [LARGE SCALE GENOMIC DNA]</scope>
    <source>
        <strain evidence="2">MCF</strain>
    </source>
</reference>
<proteinExistence type="predicted"/>
<dbReference type="SUPFAM" id="SSF49265">
    <property type="entry name" value="Fibronectin type III"/>
    <property type="match status" value="1"/>
</dbReference>
<feature type="signal peptide" evidence="1">
    <location>
        <begin position="1"/>
        <end position="21"/>
    </location>
</feature>
<protein>
    <recommendedName>
        <fullName evidence="4">Fibronectin type-III domain-containing protein</fullName>
    </recommendedName>
</protein>
<dbReference type="InterPro" id="IPR036116">
    <property type="entry name" value="FN3_sf"/>
</dbReference>
<dbReference type="Gene3D" id="2.60.40.10">
    <property type="entry name" value="Immunoglobulins"/>
    <property type="match status" value="1"/>
</dbReference>
<evidence type="ECO:0000256" key="1">
    <source>
        <dbReference type="SAM" id="SignalP"/>
    </source>
</evidence>
<gene>
    <name evidence="2" type="ORF">H206_05189</name>
</gene>
<dbReference type="Proteomes" id="UP000287853">
    <property type="component" value="Unassembled WGS sequence"/>
</dbReference>